<keyword evidence="1" id="KW-0812">Transmembrane</keyword>
<feature type="transmembrane region" description="Helical" evidence="1">
    <location>
        <begin position="6"/>
        <end position="26"/>
    </location>
</feature>
<gene>
    <name evidence="2" type="ORF">S03H2_27742</name>
</gene>
<keyword evidence="1" id="KW-0472">Membrane</keyword>
<sequence>MDWGIIGTIAGMLAILGVVYGIGRYAGKIDDLCRMKEKLPDSLIKVDTLWDLKDDISAAIIKIDTLWRIYIEDNLIRHSNPGGCSMLPDELKNEIKTLLNNDECIGKMKEPTLLVIHRIGVEKFSEIARSNKAELGQVLAEVNAYVFSCLASCS</sequence>
<reference evidence="2" key="1">
    <citation type="journal article" date="2014" name="Front. Microbiol.">
        <title>High frequency of phylogenetically diverse reductive dehalogenase-homologous genes in deep subseafloor sedimentary metagenomes.</title>
        <authorList>
            <person name="Kawai M."/>
            <person name="Futagami T."/>
            <person name="Toyoda A."/>
            <person name="Takaki Y."/>
            <person name="Nishi S."/>
            <person name="Hori S."/>
            <person name="Arai W."/>
            <person name="Tsubouchi T."/>
            <person name="Morono Y."/>
            <person name="Uchiyama I."/>
            <person name="Ito T."/>
            <person name="Fujiyama A."/>
            <person name="Inagaki F."/>
            <person name="Takami H."/>
        </authorList>
    </citation>
    <scope>NUCLEOTIDE SEQUENCE</scope>
    <source>
        <strain evidence="2">Expedition CK06-06</strain>
    </source>
</reference>
<accession>X1I1U2</accession>
<proteinExistence type="predicted"/>
<dbReference type="EMBL" id="BARU01016697">
    <property type="protein sequence ID" value="GAH51498.1"/>
    <property type="molecule type" value="Genomic_DNA"/>
</dbReference>
<name>X1I1U2_9ZZZZ</name>
<protein>
    <submittedName>
        <fullName evidence="2">Uncharacterized protein</fullName>
    </submittedName>
</protein>
<dbReference type="AlphaFoldDB" id="X1I1U2"/>
<evidence type="ECO:0000256" key="1">
    <source>
        <dbReference type="SAM" id="Phobius"/>
    </source>
</evidence>
<evidence type="ECO:0000313" key="2">
    <source>
        <dbReference type="EMBL" id="GAH51498.1"/>
    </source>
</evidence>
<comment type="caution">
    <text evidence="2">The sequence shown here is derived from an EMBL/GenBank/DDBJ whole genome shotgun (WGS) entry which is preliminary data.</text>
</comment>
<organism evidence="2">
    <name type="scientific">marine sediment metagenome</name>
    <dbReference type="NCBI Taxonomy" id="412755"/>
    <lineage>
        <taxon>unclassified sequences</taxon>
        <taxon>metagenomes</taxon>
        <taxon>ecological metagenomes</taxon>
    </lineage>
</organism>
<keyword evidence="1" id="KW-1133">Transmembrane helix</keyword>